<proteinExistence type="inferred from homology"/>
<keyword evidence="10" id="KW-1185">Reference proteome</keyword>
<gene>
    <name evidence="9" type="ORF">HD595_005782</name>
</gene>
<organism evidence="9 10">
    <name type="scientific">Nonomuraea roseoviolacea subsp. carminata</name>
    <dbReference type="NCBI Taxonomy" id="160689"/>
    <lineage>
        <taxon>Bacteria</taxon>
        <taxon>Bacillati</taxon>
        <taxon>Actinomycetota</taxon>
        <taxon>Actinomycetes</taxon>
        <taxon>Streptosporangiales</taxon>
        <taxon>Streptosporangiaceae</taxon>
        <taxon>Nonomuraea</taxon>
    </lineage>
</organism>
<accession>A0ABT1K6W2</accession>
<evidence type="ECO:0000256" key="4">
    <source>
        <dbReference type="ARBA" id="ARBA00022692"/>
    </source>
</evidence>
<keyword evidence="5 8" id="KW-1133">Transmembrane helix</keyword>
<evidence type="ECO:0000313" key="10">
    <source>
        <dbReference type="Proteomes" id="UP001320766"/>
    </source>
</evidence>
<comment type="caution">
    <text evidence="9">The sequence shown here is derived from an EMBL/GenBank/DDBJ whole genome shotgun (WGS) entry which is preliminary data.</text>
</comment>
<dbReference type="PANTHER" id="PTHR33452:SF1">
    <property type="entry name" value="INNER MEMBRANE PROTEIN YPHA-RELATED"/>
    <property type="match status" value="1"/>
</dbReference>
<feature type="transmembrane region" description="Helical" evidence="8">
    <location>
        <begin position="65"/>
        <end position="89"/>
    </location>
</feature>
<dbReference type="Pfam" id="PF07681">
    <property type="entry name" value="DoxX"/>
    <property type="match status" value="1"/>
</dbReference>
<feature type="transmembrane region" description="Helical" evidence="8">
    <location>
        <begin position="101"/>
        <end position="121"/>
    </location>
</feature>
<keyword evidence="3" id="KW-1003">Cell membrane</keyword>
<name>A0ABT1K6W2_9ACTN</name>
<feature type="region of interest" description="Disordered" evidence="7">
    <location>
        <begin position="151"/>
        <end position="275"/>
    </location>
</feature>
<comment type="similarity">
    <text evidence="2">Belongs to the DoxX family.</text>
</comment>
<dbReference type="Proteomes" id="UP001320766">
    <property type="component" value="Unassembled WGS sequence"/>
</dbReference>
<keyword evidence="4 8" id="KW-0812">Transmembrane</keyword>
<reference evidence="9 10" key="1">
    <citation type="submission" date="2022-06" db="EMBL/GenBank/DDBJ databases">
        <title>Sequencing the genomes of 1000 actinobacteria strains.</title>
        <authorList>
            <person name="Klenk H.-P."/>
        </authorList>
    </citation>
    <scope>NUCLEOTIDE SEQUENCE [LARGE SCALE GENOMIC DNA]</scope>
    <source>
        <strain evidence="9 10">DSM 44170</strain>
    </source>
</reference>
<dbReference type="EMBL" id="JAMZEC010000001">
    <property type="protein sequence ID" value="MCP2349660.1"/>
    <property type="molecule type" value="Genomic_DNA"/>
</dbReference>
<sequence length="275" mass="28330">MRQALHDLAALVARLGVGGIFFANGWHKLEDGLKTTGMHFAQQGAPAPRAWATVTMLAELIGGALLIAGLLVALTGLVLFAEALAVFLVAPPLNPITVNELVLLGVAALLLAVVGAGRVSVDHMVVIRRRESEAASEFAADTEADRVIASLRDPDAAPGTSARDTDTARPPGTSSGAQVPDAPGAQASGASDEQGTTSSPTTRTGPAASAARARARTDAEKGEQRDTTPHPRPRRPAPEPTPADEPSTSPSPGDTLVAGRKKPAPPRGRRTQPDE</sequence>
<protein>
    <submittedName>
        <fullName evidence="9">Oxidoreductase</fullName>
    </submittedName>
</protein>
<comment type="subcellular location">
    <subcellularLocation>
        <location evidence="1">Cell membrane</location>
        <topology evidence="1">Multi-pass membrane protein</topology>
    </subcellularLocation>
</comment>
<evidence type="ECO:0000256" key="3">
    <source>
        <dbReference type="ARBA" id="ARBA00022475"/>
    </source>
</evidence>
<dbReference type="PANTHER" id="PTHR33452">
    <property type="entry name" value="OXIDOREDUCTASE CATD-RELATED"/>
    <property type="match status" value="1"/>
</dbReference>
<evidence type="ECO:0000256" key="8">
    <source>
        <dbReference type="SAM" id="Phobius"/>
    </source>
</evidence>
<evidence type="ECO:0000313" key="9">
    <source>
        <dbReference type="EMBL" id="MCP2349660.1"/>
    </source>
</evidence>
<dbReference type="InterPro" id="IPR051907">
    <property type="entry name" value="DoxX-like_oxidoreductase"/>
</dbReference>
<keyword evidence="6 8" id="KW-0472">Membrane</keyword>
<evidence type="ECO:0000256" key="1">
    <source>
        <dbReference type="ARBA" id="ARBA00004651"/>
    </source>
</evidence>
<feature type="compositionally biased region" description="Low complexity" evidence="7">
    <location>
        <begin position="195"/>
        <end position="212"/>
    </location>
</feature>
<feature type="compositionally biased region" description="Basic residues" evidence="7">
    <location>
        <begin position="259"/>
        <end position="275"/>
    </location>
</feature>
<evidence type="ECO:0000256" key="2">
    <source>
        <dbReference type="ARBA" id="ARBA00006679"/>
    </source>
</evidence>
<dbReference type="InterPro" id="IPR032808">
    <property type="entry name" value="DoxX"/>
</dbReference>
<feature type="compositionally biased region" description="Basic and acidic residues" evidence="7">
    <location>
        <begin position="215"/>
        <end position="229"/>
    </location>
</feature>
<evidence type="ECO:0000256" key="5">
    <source>
        <dbReference type="ARBA" id="ARBA00022989"/>
    </source>
</evidence>
<evidence type="ECO:0000256" key="6">
    <source>
        <dbReference type="ARBA" id="ARBA00023136"/>
    </source>
</evidence>
<evidence type="ECO:0000256" key="7">
    <source>
        <dbReference type="SAM" id="MobiDB-lite"/>
    </source>
</evidence>
<dbReference type="RefSeq" id="WP_253774402.1">
    <property type="nucleotide sequence ID" value="NZ_BAAAVE010000021.1"/>
</dbReference>